<proteinExistence type="predicted"/>
<accession>A0A8S1DY76</accession>
<name>A0A8S1DY76_9INSE</name>
<protein>
    <submittedName>
        <fullName evidence="1">Uncharacterized protein</fullName>
    </submittedName>
</protein>
<evidence type="ECO:0000313" key="2">
    <source>
        <dbReference type="Proteomes" id="UP000494165"/>
    </source>
</evidence>
<dbReference type="AlphaFoldDB" id="A0A8S1DY76"/>
<comment type="caution">
    <text evidence="1">The sequence shown here is derived from an EMBL/GenBank/DDBJ whole genome shotgun (WGS) entry which is preliminary data.</text>
</comment>
<evidence type="ECO:0000313" key="1">
    <source>
        <dbReference type="EMBL" id="CAB3382955.1"/>
    </source>
</evidence>
<keyword evidence="2" id="KW-1185">Reference proteome</keyword>
<organism evidence="1 2">
    <name type="scientific">Cloeon dipterum</name>
    <dbReference type="NCBI Taxonomy" id="197152"/>
    <lineage>
        <taxon>Eukaryota</taxon>
        <taxon>Metazoa</taxon>
        <taxon>Ecdysozoa</taxon>
        <taxon>Arthropoda</taxon>
        <taxon>Hexapoda</taxon>
        <taxon>Insecta</taxon>
        <taxon>Pterygota</taxon>
        <taxon>Palaeoptera</taxon>
        <taxon>Ephemeroptera</taxon>
        <taxon>Pisciforma</taxon>
        <taxon>Baetidae</taxon>
        <taxon>Cloeon</taxon>
    </lineage>
</organism>
<dbReference type="EMBL" id="CADEPI010000289">
    <property type="protein sequence ID" value="CAB3382955.1"/>
    <property type="molecule type" value="Genomic_DNA"/>
</dbReference>
<dbReference type="Proteomes" id="UP000494165">
    <property type="component" value="Unassembled WGS sequence"/>
</dbReference>
<sequence length="96" mass="10949">MLPSNPSSVIKFIFSSKGKIHNRSLLRRVGVGITDSEQALSESRKRFAFMPENRQPSWRRRGSSHRSHLNPELNCCLISHSTTHHILILSFITDGH</sequence>
<gene>
    <name evidence="1" type="ORF">CLODIP_2_CD10339</name>
</gene>
<reference evidence="1 2" key="1">
    <citation type="submission" date="2020-04" db="EMBL/GenBank/DDBJ databases">
        <authorList>
            <person name="Alioto T."/>
            <person name="Alioto T."/>
            <person name="Gomez Garrido J."/>
        </authorList>
    </citation>
    <scope>NUCLEOTIDE SEQUENCE [LARGE SCALE GENOMIC DNA]</scope>
</reference>